<evidence type="ECO:0000256" key="1">
    <source>
        <dbReference type="SAM" id="MobiDB-lite"/>
    </source>
</evidence>
<feature type="region of interest" description="Disordered" evidence="1">
    <location>
        <begin position="23"/>
        <end position="146"/>
    </location>
</feature>
<feature type="chain" id="PRO_5019055659" evidence="2">
    <location>
        <begin position="22"/>
        <end position="381"/>
    </location>
</feature>
<accession>A0A418NCP0</accession>
<comment type="caution">
    <text evidence="3">The sequence shown here is derived from an EMBL/GenBank/DDBJ whole genome shotgun (WGS) entry which is preliminary data.</text>
</comment>
<sequence>MKRSLLLVAASMFAWTSPAAAQETGHGAEHAPPASPATPGSSCTPEHAAMGHCTLQSTPSADPRAGHAAPEHQPSGAESSAPDCTPEHAAMGHCTPRASPASDPHAGHKAPEPSADPHAGHAMPGMAASDAPPVAPPPPEAFSGPEHAAATIFDPELFERKRQARLIEEHGGYVTAMFLADQLEYRARDGSDGYAWDVQAWHGGDYDKLWLKSEGEGVFGESPEEVEVQALYSRAIDPWFNLQAGVRHDFRPDPERTHLVLGIEGLAPYWFEIGGSLFLSDKGELAARFEAEYDQRITRKLILQPAVELDISAEDVPELGIGSGLSTAEMGLRLRYEFVPEFAPYIGVEYERAFGDTADFRRSDGEGIGGWSVLLGIRSWF</sequence>
<dbReference type="InterPro" id="IPR001412">
    <property type="entry name" value="aa-tRNA-synth_I_CS"/>
</dbReference>
<dbReference type="GO" id="GO:0004812">
    <property type="term" value="F:aminoacyl-tRNA ligase activity"/>
    <property type="evidence" value="ECO:0007669"/>
    <property type="project" value="InterPro"/>
</dbReference>
<evidence type="ECO:0000313" key="4">
    <source>
        <dbReference type="Proteomes" id="UP000285092"/>
    </source>
</evidence>
<dbReference type="EMBL" id="QXFK01000019">
    <property type="protein sequence ID" value="RIV75545.1"/>
    <property type="molecule type" value="Genomic_DNA"/>
</dbReference>
<dbReference type="OrthoDB" id="9778934at2"/>
<dbReference type="GO" id="GO:0006878">
    <property type="term" value="P:intracellular copper ion homeostasis"/>
    <property type="evidence" value="ECO:0007669"/>
    <property type="project" value="InterPro"/>
</dbReference>
<dbReference type="PROSITE" id="PS00178">
    <property type="entry name" value="AA_TRNA_LIGASE_I"/>
    <property type="match status" value="1"/>
</dbReference>
<dbReference type="InterPro" id="IPR007939">
    <property type="entry name" value="Cu-R_B_prcur"/>
</dbReference>
<organism evidence="3 4">
    <name type="scientific">Pelagerythrobacter aerophilus</name>
    <dbReference type="NCBI Taxonomy" id="2306995"/>
    <lineage>
        <taxon>Bacteria</taxon>
        <taxon>Pseudomonadati</taxon>
        <taxon>Pseudomonadota</taxon>
        <taxon>Alphaproteobacteria</taxon>
        <taxon>Sphingomonadales</taxon>
        <taxon>Erythrobacteraceae</taxon>
        <taxon>Pelagerythrobacter</taxon>
    </lineage>
</organism>
<keyword evidence="2" id="KW-0732">Signal</keyword>
<evidence type="ECO:0000256" key="2">
    <source>
        <dbReference type="SAM" id="SignalP"/>
    </source>
</evidence>
<reference evidence="3 4" key="1">
    <citation type="submission" date="2018-08" db="EMBL/GenBank/DDBJ databases">
        <title>Altererythrobacter sp.Ery1 and Ery12, the genome sequencing of novel strains in genus Alterythrobacter.</title>
        <authorList>
            <person name="Cheng H."/>
            <person name="Wu Y.-H."/>
            <person name="Fang C."/>
            <person name="Xu X.-W."/>
        </authorList>
    </citation>
    <scope>NUCLEOTIDE SEQUENCE [LARGE SCALE GENOMIC DNA]</scope>
    <source>
        <strain evidence="3 4">Ery1</strain>
    </source>
</reference>
<name>A0A418NCP0_9SPHN</name>
<feature type="signal peptide" evidence="2">
    <location>
        <begin position="1"/>
        <end position="21"/>
    </location>
</feature>
<dbReference type="AlphaFoldDB" id="A0A418NCP0"/>
<dbReference type="RefSeq" id="WP_119514471.1">
    <property type="nucleotide sequence ID" value="NZ_QXFK01000019.1"/>
</dbReference>
<keyword evidence="4" id="KW-1185">Reference proteome</keyword>
<gene>
    <name evidence="3" type="ORF">D2V04_14695</name>
</gene>
<dbReference type="Pfam" id="PF05275">
    <property type="entry name" value="CopB"/>
    <property type="match status" value="1"/>
</dbReference>
<evidence type="ECO:0000313" key="3">
    <source>
        <dbReference type="EMBL" id="RIV75545.1"/>
    </source>
</evidence>
<dbReference type="GO" id="GO:0005524">
    <property type="term" value="F:ATP binding"/>
    <property type="evidence" value="ECO:0007669"/>
    <property type="project" value="InterPro"/>
</dbReference>
<dbReference type="GO" id="GO:0009279">
    <property type="term" value="C:cell outer membrane"/>
    <property type="evidence" value="ECO:0007669"/>
    <property type="project" value="InterPro"/>
</dbReference>
<protein>
    <submittedName>
        <fullName evidence="3">Copper resistance protein B</fullName>
    </submittedName>
</protein>
<dbReference type="GO" id="GO:0005507">
    <property type="term" value="F:copper ion binding"/>
    <property type="evidence" value="ECO:0007669"/>
    <property type="project" value="InterPro"/>
</dbReference>
<dbReference type="GO" id="GO:0006418">
    <property type="term" value="P:tRNA aminoacylation for protein translation"/>
    <property type="evidence" value="ECO:0007669"/>
    <property type="project" value="InterPro"/>
</dbReference>
<dbReference type="Proteomes" id="UP000285092">
    <property type="component" value="Unassembled WGS sequence"/>
</dbReference>
<proteinExistence type="predicted"/>